<protein>
    <recommendedName>
        <fullName evidence="4">DUF1127 domain-containing protein</fullName>
    </recommendedName>
</protein>
<keyword evidence="1" id="KW-1133">Transmembrane helix</keyword>
<sequence length="72" mass="7771">MATLAQNTKFAQPILGFFAAAAAQVGAFFDSLANANSHMMRYKELDALSDAELAELGLTRNMLVHHVFGSLN</sequence>
<keyword evidence="3" id="KW-1185">Reference proteome</keyword>
<accession>A0A1Y5SKZ1</accession>
<reference evidence="2 3" key="1">
    <citation type="submission" date="2017-03" db="EMBL/GenBank/DDBJ databases">
        <authorList>
            <person name="Afonso C.L."/>
            <person name="Miller P.J."/>
            <person name="Scott M.A."/>
            <person name="Spackman E."/>
            <person name="Goraichik I."/>
            <person name="Dimitrov K.M."/>
            <person name="Suarez D.L."/>
            <person name="Swayne D.E."/>
        </authorList>
    </citation>
    <scope>NUCLEOTIDE SEQUENCE [LARGE SCALE GENOMIC DNA]</scope>
    <source>
        <strain evidence="2 3">CECT 8620</strain>
    </source>
</reference>
<keyword evidence="1" id="KW-0812">Transmembrane</keyword>
<dbReference type="AlphaFoldDB" id="A0A1Y5SKZ1"/>
<name>A0A1Y5SKZ1_9RHOB</name>
<dbReference type="EMBL" id="FWFS01000005">
    <property type="protein sequence ID" value="SLN41462.1"/>
    <property type="molecule type" value="Genomic_DNA"/>
</dbReference>
<proteinExistence type="predicted"/>
<dbReference type="Proteomes" id="UP000193862">
    <property type="component" value="Unassembled WGS sequence"/>
</dbReference>
<dbReference type="RefSeq" id="WP_159453218.1">
    <property type="nucleotide sequence ID" value="NZ_FWFS01000005.1"/>
</dbReference>
<evidence type="ECO:0000256" key="1">
    <source>
        <dbReference type="SAM" id="Phobius"/>
    </source>
</evidence>
<gene>
    <name evidence="2" type="ORF">AQS8620_01597</name>
</gene>
<evidence type="ECO:0000313" key="2">
    <source>
        <dbReference type="EMBL" id="SLN41462.1"/>
    </source>
</evidence>
<feature type="transmembrane region" description="Helical" evidence="1">
    <location>
        <begin position="14"/>
        <end position="33"/>
    </location>
</feature>
<evidence type="ECO:0008006" key="4">
    <source>
        <dbReference type="Google" id="ProtNLM"/>
    </source>
</evidence>
<evidence type="ECO:0000313" key="3">
    <source>
        <dbReference type="Proteomes" id="UP000193862"/>
    </source>
</evidence>
<keyword evidence="1" id="KW-0472">Membrane</keyword>
<organism evidence="2 3">
    <name type="scientific">Aquimixticola soesokkakensis</name>
    <dbReference type="NCBI Taxonomy" id="1519096"/>
    <lineage>
        <taxon>Bacteria</taxon>
        <taxon>Pseudomonadati</taxon>
        <taxon>Pseudomonadota</taxon>
        <taxon>Alphaproteobacteria</taxon>
        <taxon>Rhodobacterales</taxon>
        <taxon>Paracoccaceae</taxon>
        <taxon>Aquimixticola</taxon>
    </lineage>
</organism>